<feature type="transmembrane region" description="Helical" evidence="6">
    <location>
        <begin position="376"/>
        <end position="394"/>
    </location>
</feature>
<feature type="transmembrane region" description="Helical" evidence="6">
    <location>
        <begin position="269"/>
        <end position="289"/>
    </location>
</feature>
<dbReference type="Proteomes" id="UP000019681">
    <property type="component" value="Unassembled WGS sequence"/>
</dbReference>
<comment type="subcellular location">
    <subcellularLocation>
        <location evidence="1">Membrane</location>
        <topology evidence="1">Multi-pass membrane protein</topology>
    </subcellularLocation>
</comment>
<keyword evidence="2 6" id="KW-0812">Transmembrane</keyword>
<dbReference type="STRING" id="1403537.Q428_07055"/>
<evidence type="ECO:0000256" key="2">
    <source>
        <dbReference type="ARBA" id="ARBA00022692"/>
    </source>
</evidence>
<feature type="transmembrane region" description="Helical" evidence="6">
    <location>
        <begin position="38"/>
        <end position="60"/>
    </location>
</feature>
<keyword evidence="7" id="KW-0131">Cell cycle</keyword>
<feature type="transmembrane region" description="Helical" evidence="6">
    <location>
        <begin position="120"/>
        <end position="139"/>
    </location>
</feature>
<feature type="transmembrane region" description="Helical" evidence="6">
    <location>
        <begin position="151"/>
        <end position="171"/>
    </location>
</feature>
<feature type="transmembrane region" description="Helical" evidence="6">
    <location>
        <begin position="301"/>
        <end position="327"/>
    </location>
</feature>
<dbReference type="GO" id="GO:0008360">
    <property type="term" value="P:regulation of cell shape"/>
    <property type="evidence" value="ECO:0007669"/>
    <property type="project" value="UniProtKB-KW"/>
</dbReference>
<feature type="transmembrane region" description="Helical" evidence="6">
    <location>
        <begin position="12"/>
        <end position="31"/>
    </location>
</feature>
<dbReference type="PANTHER" id="PTHR30474:SF3">
    <property type="entry name" value="PEPTIDOGLYCAN GLYCOSYLTRANSFERASE RODA"/>
    <property type="match status" value="1"/>
</dbReference>
<reference evidence="7 8" key="1">
    <citation type="journal article" date="2014" name="Genome Announc.">
        <title>Draft Genome Sequence of Fervidicella metallireducens Strain AeBT, an Iron-Reducing Thermoanaerobe from the Great Artesian Basin.</title>
        <authorList>
            <person name="Patel B.K."/>
        </authorList>
    </citation>
    <scope>NUCLEOTIDE SEQUENCE [LARGE SCALE GENOMIC DNA]</scope>
    <source>
        <strain evidence="7 8">AeB</strain>
    </source>
</reference>
<dbReference type="PANTHER" id="PTHR30474">
    <property type="entry name" value="CELL CYCLE PROTEIN"/>
    <property type="match status" value="1"/>
</dbReference>
<evidence type="ECO:0000256" key="5">
    <source>
        <dbReference type="ARBA" id="ARBA00023136"/>
    </source>
</evidence>
<accession>A0A017RVK3</accession>
<dbReference type="GO" id="GO:0005886">
    <property type="term" value="C:plasma membrane"/>
    <property type="evidence" value="ECO:0007669"/>
    <property type="project" value="TreeGrafter"/>
</dbReference>
<evidence type="ECO:0000313" key="8">
    <source>
        <dbReference type="Proteomes" id="UP000019681"/>
    </source>
</evidence>
<gene>
    <name evidence="7" type="ORF">Q428_07055</name>
</gene>
<dbReference type="RefSeq" id="WP_035379409.1">
    <property type="nucleotide sequence ID" value="NZ_AZQP01000017.1"/>
</dbReference>
<feature type="transmembrane region" description="Helical" evidence="6">
    <location>
        <begin position="204"/>
        <end position="220"/>
    </location>
</feature>
<feature type="transmembrane region" description="Helical" evidence="6">
    <location>
        <begin position="226"/>
        <end position="248"/>
    </location>
</feature>
<keyword evidence="4 6" id="KW-1133">Transmembrane helix</keyword>
<evidence type="ECO:0000256" key="4">
    <source>
        <dbReference type="ARBA" id="ARBA00022989"/>
    </source>
</evidence>
<organism evidence="7 8">
    <name type="scientific">Fervidicella metallireducens AeB</name>
    <dbReference type="NCBI Taxonomy" id="1403537"/>
    <lineage>
        <taxon>Bacteria</taxon>
        <taxon>Bacillati</taxon>
        <taxon>Bacillota</taxon>
        <taxon>Clostridia</taxon>
        <taxon>Eubacteriales</taxon>
        <taxon>Clostridiaceae</taxon>
        <taxon>Fervidicella</taxon>
    </lineage>
</organism>
<dbReference type="OrthoDB" id="9812661at2"/>
<dbReference type="EMBL" id="AZQP01000017">
    <property type="protein sequence ID" value="EYE88611.1"/>
    <property type="molecule type" value="Genomic_DNA"/>
</dbReference>
<dbReference type="GO" id="GO:0015648">
    <property type="term" value="F:lipid-linked peptidoglycan transporter activity"/>
    <property type="evidence" value="ECO:0007669"/>
    <property type="project" value="TreeGrafter"/>
</dbReference>
<proteinExistence type="predicted"/>
<dbReference type="InterPro" id="IPR001182">
    <property type="entry name" value="FtsW/RodA"/>
</dbReference>
<dbReference type="AlphaFoldDB" id="A0A017RVK3"/>
<dbReference type="GO" id="GO:0032153">
    <property type="term" value="C:cell division site"/>
    <property type="evidence" value="ECO:0007669"/>
    <property type="project" value="TreeGrafter"/>
</dbReference>
<keyword evidence="5 6" id="KW-0472">Membrane</keyword>
<feature type="transmembrane region" description="Helical" evidence="6">
    <location>
        <begin position="66"/>
        <end position="83"/>
    </location>
</feature>
<evidence type="ECO:0000256" key="3">
    <source>
        <dbReference type="ARBA" id="ARBA00022960"/>
    </source>
</evidence>
<feature type="transmembrane region" description="Helical" evidence="6">
    <location>
        <begin position="339"/>
        <end position="364"/>
    </location>
</feature>
<feature type="transmembrane region" description="Helical" evidence="6">
    <location>
        <begin position="95"/>
        <end position="114"/>
    </location>
</feature>
<name>A0A017RVK3_9CLOT</name>
<keyword evidence="8" id="KW-1185">Reference proteome</keyword>
<protein>
    <submittedName>
        <fullName evidence="7">Cell division protein FtsW</fullName>
    </submittedName>
</protein>
<evidence type="ECO:0000256" key="6">
    <source>
        <dbReference type="SAM" id="Phobius"/>
    </source>
</evidence>
<keyword evidence="7" id="KW-0132">Cell division</keyword>
<evidence type="ECO:0000313" key="7">
    <source>
        <dbReference type="EMBL" id="EYE88611.1"/>
    </source>
</evidence>
<dbReference type="GO" id="GO:0051301">
    <property type="term" value="P:cell division"/>
    <property type="evidence" value="ECO:0007669"/>
    <property type="project" value="UniProtKB-KW"/>
</dbReference>
<keyword evidence="3" id="KW-0133">Cell shape</keyword>
<sequence>MGNTEKSVLKGIYAVILIMFTILSLSISGSIKLLDFGPILFGLSSCILIAYSNFIIKHFFPEGDKYLLIISAFLAQFGLVMIYRLDTSLAIKQITWFTIGIAVFIFLVVFLPDIQKFHKYYNFYIIISIILLASTLLIGSEIKGSKNWIRIGSFSMQPSEIAKLFLIFYLAGSIEKIKDLKDAFKVALPVFIAIGFLVIEKDLGGCLIFFGIFITMLYIGTSDIKYILLGITSFAGGGVISYFLFSHVRKRIFIWLNPWKYKFDWGHQICQSLFAIAEGGLFGTGLGLGHPEFIPEAHNDFIFAAICEEFGLLGAMAIILLYLILVYRGLRTAIYAKDNYSRLVAVGISSMIAFQVFVIIGGVIKMIPLTGITLPFVSYGGSSMLLNFASLGVLQKISEEGYRANG</sequence>
<dbReference type="Pfam" id="PF01098">
    <property type="entry name" value="FTSW_RODA_SPOVE"/>
    <property type="match status" value="1"/>
</dbReference>
<evidence type="ECO:0000256" key="1">
    <source>
        <dbReference type="ARBA" id="ARBA00004141"/>
    </source>
</evidence>
<comment type="caution">
    <text evidence="7">The sequence shown here is derived from an EMBL/GenBank/DDBJ whole genome shotgun (WGS) entry which is preliminary data.</text>
</comment>